<keyword evidence="1" id="KW-0812">Transmembrane</keyword>
<comment type="caution">
    <text evidence="2">The sequence shown here is derived from an EMBL/GenBank/DDBJ whole genome shotgun (WGS) entry which is preliminary data.</text>
</comment>
<evidence type="ECO:0000313" key="3">
    <source>
        <dbReference type="Proteomes" id="UP000436468"/>
    </source>
</evidence>
<reference evidence="2 3" key="1">
    <citation type="submission" date="2019-12" db="EMBL/GenBank/DDBJ databases">
        <title>Draft genome sequences Bradyrhizobium cajani AMBPC1010, Bradyrhizobium pachyrhizi AMBPC1040 and Bradyrhizobium yuanmingense ALSPC3051, three plant growth promoting strains isolated from nodules of Cajanus cajan L. in Dominican Republic.</title>
        <authorList>
            <person name="Flores-Felix J.D."/>
            <person name="Araujo J."/>
            <person name="Diaz-Alcantara C."/>
            <person name="Gonzalez-Andres F."/>
            <person name="Velazquez E."/>
        </authorList>
    </citation>
    <scope>NUCLEOTIDE SEQUENCE [LARGE SCALE GENOMIC DNA]</scope>
    <source>
        <strain evidence="2 3">1040</strain>
    </source>
</reference>
<organism evidence="2 3">
    <name type="scientific">Bradyrhizobium pachyrhizi</name>
    <dbReference type="NCBI Taxonomy" id="280333"/>
    <lineage>
        <taxon>Bacteria</taxon>
        <taxon>Pseudomonadati</taxon>
        <taxon>Pseudomonadota</taxon>
        <taxon>Alphaproteobacteria</taxon>
        <taxon>Hyphomicrobiales</taxon>
        <taxon>Nitrobacteraceae</taxon>
        <taxon>Bradyrhizobium</taxon>
    </lineage>
</organism>
<dbReference type="AlphaFoldDB" id="A0A844SZK6"/>
<keyword evidence="1" id="KW-0472">Membrane</keyword>
<gene>
    <name evidence="2" type="ORF">GPL21_26950</name>
</gene>
<name>A0A844SZK6_9BRAD</name>
<accession>A0A844SZK6</accession>
<feature type="transmembrane region" description="Helical" evidence="1">
    <location>
        <begin position="12"/>
        <end position="31"/>
    </location>
</feature>
<evidence type="ECO:0000256" key="1">
    <source>
        <dbReference type="SAM" id="Phobius"/>
    </source>
</evidence>
<keyword evidence="3" id="KW-1185">Reference proteome</keyword>
<dbReference type="RefSeq" id="WP_143278171.1">
    <property type="nucleotide sequence ID" value="NZ_WQNF01000023.1"/>
</dbReference>
<dbReference type="EMBL" id="WQNF01000023">
    <property type="protein sequence ID" value="MVT68742.1"/>
    <property type="molecule type" value="Genomic_DNA"/>
</dbReference>
<evidence type="ECO:0000313" key="2">
    <source>
        <dbReference type="EMBL" id="MVT68742.1"/>
    </source>
</evidence>
<protein>
    <submittedName>
        <fullName evidence="2">Uncharacterized protein</fullName>
    </submittedName>
</protein>
<dbReference type="Proteomes" id="UP000436468">
    <property type="component" value="Unassembled WGS sequence"/>
</dbReference>
<proteinExistence type="predicted"/>
<sequence>MSINAARRHTILIADAAVSVVNVACTAWRLYVRANRATGDFDQERRAQWPTSSVFDGLMRSAQFRCDD</sequence>
<keyword evidence="1" id="KW-1133">Transmembrane helix</keyword>